<feature type="compositionally biased region" description="Basic and acidic residues" evidence="1">
    <location>
        <begin position="328"/>
        <end position="337"/>
    </location>
</feature>
<feature type="region of interest" description="Disordered" evidence="1">
    <location>
        <begin position="129"/>
        <end position="288"/>
    </location>
</feature>
<sequence>MDNGTVKQWAITDQHTDLVAGVSSDGTTVTGSKTYTPFGEVTATEGASTPLGYQSGWTDPSSGDVNMAARWYGPRSGGFVSRDTWLLDPNPSAQINRYTYANSDPVNGTDPTGHFCACGGGHKLSPRLSGMRWRSSSGGAHDAAPRNTGAHRGRPSARPAYRGNDPAARAQTRRNIQEMRRYDAARTPVRVRPTRPAARGSGSYRGSNRCTYSCGTGATRSASRARGTGSGSGTYTPRGTAIQRPTQPRKPTPPQNPNRGRNPAPAPARPAPKPDWNPKSGGWQPGDGWRMVAGTLALLDAADGDYYGPERSSDPYPASGTDHGSSTSDEHRNDCRRGGAGWVDPSDTDPSNGHRAVGVEACLDSAYIEANPGTKTEPAKVTPPGYHWARSYAGYLANRPPKNWVNACHLLGAQLSGSGTDLRNLSTCARSTNATRVDKTDPGMPGHMLSIEDRVKSAVDVGQIVHYRVKPVYSGPRTVPMAFEMYAQGFYADGRPGITVDDVVPNWMYGNRDGQWHNIGLVVYKGVPTPVGATP</sequence>
<feature type="compositionally biased region" description="Polar residues" evidence="1">
    <location>
        <begin position="204"/>
        <end position="214"/>
    </location>
</feature>
<evidence type="ECO:0000313" key="3">
    <source>
        <dbReference type="EMBL" id="GBP98876.1"/>
    </source>
</evidence>
<organism evidence="3 4">
    <name type="scientific">Streptomyces spongiicola</name>
    <dbReference type="NCBI Taxonomy" id="1690221"/>
    <lineage>
        <taxon>Bacteria</taxon>
        <taxon>Bacillati</taxon>
        <taxon>Actinomycetota</taxon>
        <taxon>Actinomycetes</taxon>
        <taxon>Kitasatosporales</taxon>
        <taxon>Streptomycetaceae</taxon>
        <taxon>Streptomyces</taxon>
    </lineage>
</organism>
<dbReference type="InterPro" id="IPR044929">
    <property type="entry name" value="DNA/RNA_non-sp_Endonuclease_sf"/>
</dbReference>
<feature type="compositionally biased region" description="Pro residues" evidence="1">
    <location>
        <begin position="264"/>
        <end position="275"/>
    </location>
</feature>
<evidence type="ECO:0000313" key="4">
    <source>
        <dbReference type="Proteomes" id="UP000265354"/>
    </source>
</evidence>
<evidence type="ECO:0000259" key="2">
    <source>
        <dbReference type="Pfam" id="PF13930"/>
    </source>
</evidence>
<feature type="domain" description="Type VII secretion system protein EssD-like" evidence="2">
    <location>
        <begin position="398"/>
        <end position="487"/>
    </location>
</feature>
<feature type="region of interest" description="Disordered" evidence="1">
    <location>
        <begin position="306"/>
        <end position="355"/>
    </location>
</feature>
<dbReference type="EMBL" id="BGZL01000001">
    <property type="protein sequence ID" value="GBP98876.1"/>
    <property type="molecule type" value="Genomic_DNA"/>
</dbReference>
<dbReference type="RefSeq" id="WP_172607555.1">
    <property type="nucleotide sequence ID" value="NZ_BGZL01000001.1"/>
</dbReference>
<dbReference type="NCBIfam" id="TIGR03696">
    <property type="entry name" value="Rhs_assc_core"/>
    <property type="match status" value="1"/>
</dbReference>
<reference evidence="3 4" key="1">
    <citation type="submission" date="2018-07" db="EMBL/GenBank/DDBJ databases">
        <title>Whole Genome Shotgun Sequence of Streptomyces spongiicola strain 531S.</title>
        <authorList>
            <person name="Dohra H."/>
            <person name="Kodani S."/>
        </authorList>
    </citation>
    <scope>NUCLEOTIDE SEQUENCE [LARGE SCALE GENOMIC DNA]</scope>
    <source>
        <strain evidence="3 4">531S</strain>
    </source>
</reference>
<dbReference type="AlphaFoldDB" id="A0A388SQL3"/>
<feature type="compositionally biased region" description="Low complexity" evidence="1">
    <location>
        <begin position="215"/>
        <end position="246"/>
    </location>
</feature>
<feature type="compositionally biased region" description="Basic and acidic residues" evidence="1">
    <location>
        <begin position="175"/>
        <end position="184"/>
    </location>
</feature>
<gene>
    <name evidence="3" type="ORF">SSP531S_02690</name>
</gene>
<proteinExistence type="predicted"/>
<protein>
    <recommendedName>
        <fullName evidence="2">Type VII secretion system protein EssD-like domain-containing protein</fullName>
    </recommendedName>
</protein>
<comment type="caution">
    <text evidence="3">The sequence shown here is derived from an EMBL/GenBank/DDBJ whole genome shotgun (WGS) entry which is preliminary data.</text>
</comment>
<dbReference type="Gene3D" id="3.40.570.10">
    <property type="entry name" value="Extracellular Endonuclease, subunit A"/>
    <property type="match status" value="1"/>
</dbReference>
<dbReference type="Pfam" id="PF13930">
    <property type="entry name" value="Endonuclea_NS_2"/>
    <property type="match status" value="1"/>
</dbReference>
<feature type="compositionally biased region" description="Low complexity" evidence="1">
    <location>
        <begin position="185"/>
        <end position="199"/>
    </location>
</feature>
<dbReference type="Proteomes" id="UP000265354">
    <property type="component" value="Unassembled WGS sequence"/>
</dbReference>
<dbReference type="InterPro" id="IPR044927">
    <property type="entry name" value="Endonuclea_NS_2"/>
</dbReference>
<accession>A0A388SQL3</accession>
<evidence type="ECO:0000256" key="1">
    <source>
        <dbReference type="SAM" id="MobiDB-lite"/>
    </source>
</evidence>
<dbReference type="InterPro" id="IPR022385">
    <property type="entry name" value="Rhs_assc_core"/>
</dbReference>
<dbReference type="Gene3D" id="2.180.10.10">
    <property type="entry name" value="RHS repeat-associated core"/>
    <property type="match status" value="1"/>
</dbReference>
<name>A0A388SQL3_9ACTN</name>